<feature type="transmembrane region" description="Helical" evidence="5">
    <location>
        <begin position="43"/>
        <end position="62"/>
    </location>
</feature>
<dbReference type="InterPro" id="IPR026841">
    <property type="entry name" value="Aur1/Ipt1"/>
</dbReference>
<dbReference type="Proteomes" id="UP000178068">
    <property type="component" value="Unassembled WGS sequence"/>
</dbReference>
<reference evidence="7 8" key="1">
    <citation type="journal article" date="2016" name="Nat. Commun.">
        <title>Thousands of microbial genomes shed light on interconnected biogeochemical processes in an aquifer system.</title>
        <authorList>
            <person name="Anantharaman K."/>
            <person name="Brown C.T."/>
            <person name="Hug L.A."/>
            <person name="Sharon I."/>
            <person name="Castelle C.J."/>
            <person name="Probst A.J."/>
            <person name="Thomas B.C."/>
            <person name="Singh A."/>
            <person name="Wilkins M.J."/>
            <person name="Karaoz U."/>
            <person name="Brodie E.L."/>
            <person name="Williams K.H."/>
            <person name="Hubbard S.S."/>
            <person name="Banfield J.F."/>
        </authorList>
    </citation>
    <scope>NUCLEOTIDE SEQUENCE [LARGE SCALE GENOMIC DNA]</scope>
</reference>
<organism evidence="7 8">
    <name type="scientific">Candidatus Woykebacteria bacterium RIFCSPHIGHO2_12_FULL_45_10</name>
    <dbReference type="NCBI Taxonomy" id="1802603"/>
    <lineage>
        <taxon>Bacteria</taxon>
        <taxon>Candidatus Woykeibacteriota</taxon>
    </lineage>
</organism>
<comment type="caution">
    <text evidence="7">The sequence shown here is derived from an EMBL/GenBank/DDBJ whole genome shotgun (WGS) entry which is preliminary data.</text>
</comment>
<dbReference type="SUPFAM" id="SSF48317">
    <property type="entry name" value="Acid phosphatase/Vanadium-dependent haloperoxidase"/>
    <property type="match status" value="1"/>
</dbReference>
<dbReference type="CDD" id="cd03386">
    <property type="entry name" value="PAP2_Aur1_like"/>
    <property type="match status" value="1"/>
</dbReference>
<feature type="transmembrane region" description="Helical" evidence="5">
    <location>
        <begin position="269"/>
        <end position="286"/>
    </location>
</feature>
<dbReference type="InterPro" id="IPR052185">
    <property type="entry name" value="IPC_Synthase-Related"/>
</dbReference>
<proteinExistence type="predicted"/>
<dbReference type="Gene3D" id="1.20.144.10">
    <property type="entry name" value="Phosphatidic acid phosphatase type 2/haloperoxidase"/>
    <property type="match status" value="1"/>
</dbReference>
<dbReference type="AlphaFoldDB" id="A0A1G1WP89"/>
<dbReference type="STRING" id="1802603.A3F35_03110"/>
<evidence type="ECO:0000259" key="6">
    <source>
        <dbReference type="SMART" id="SM00014"/>
    </source>
</evidence>
<evidence type="ECO:0000256" key="5">
    <source>
        <dbReference type="SAM" id="Phobius"/>
    </source>
</evidence>
<name>A0A1G1WP89_9BACT</name>
<sequence length="309" mass="35862">MKKFFAFIVSPKRNQFVYLIVLAYLGLLSGYLLWHRMWFSPDHFFLAGIVAAMFLGGTLQFLKDWVPFILLFLGYESMRGLAPILNSNVHIYELINADKWLFGYIPTIRLQEILYRPGSPQWYDFLAILFYTLHFVVPFTSAFFFWLVNKKFFKEFTVALIILSFAGFITYVLYPAMPPWMASERGYIPHLVKVMDATVVYKGQSLALPTIYKLFRGNEVAAMPSLHAAYALLVFLFFVRYYKKRGLLLLPYVLGVWFSVVYLGEHYVIDVIFGALYAALIFALVVNKELIFSKLASLNPLSYRPKRLT</sequence>
<feature type="transmembrane region" description="Helical" evidence="5">
    <location>
        <begin position="220"/>
        <end position="239"/>
    </location>
</feature>
<dbReference type="PANTHER" id="PTHR31310:SF7">
    <property type="entry name" value="PA-PHOSPHATASE RELATED-FAMILY PROTEIN DDB_G0268928"/>
    <property type="match status" value="1"/>
</dbReference>
<evidence type="ECO:0000256" key="4">
    <source>
        <dbReference type="ARBA" id="ARBA00023136"/>
    </source>
</evidence>
<dbReference type="GO" id="GO:0016020">
    <property type="term" value="C:membrane"/>
    <property type="evidence" value="ECO:0007669"/>
    <property type="project" value="UniProtKB-SubCell"/>
</dbReference>
<dbReference type="InterPro" id="IPR000326">
    <property type="entry name" value="PAP2/HPO"/>
</dbReference>
<dbReference type="EMBL" id="MHCZ01000040">
    <property type="protein sequence ID" value="OGY29150.1"/>
    <property type="molecule type" value="Genomic_DNA"/>
</dbReference>
<gene>
    <name evidence="7" type="ORF">A3F35_03110</name>
</gene>
<keyword evidence="4 5" id="KW-0472">Membrane</keyword>
<accession>A0A1G1WP89</accession>
<feature type="transmembrane region" description="Helical" evidence="5">
    <location>
        <begin position="125"/>
        <end position="149"/>
    </location>
</feature>
<evidence type="ECO:0000256" key="2">
    <source>
        <dbReference type="ARBA" id="ARBA00022692"/>
    </source>
</evidence>
<dbReference type="Pfam" id="PF14378">
    <property type="entry name" value="PAP2_3"/>
    <property type="match status" value="1"/>
</dbReference>
<evidence type="ECO:0000256" key="3">
    <source>
        <dbReference type="ARBA" id="ARBA00022989"/>
    </source>
</evidence>
<protein>
    <recommendedName>
        <fullName evidence="6">Phosphatidic acid phosphatase type 2/haloperoxidase domain-containing protein</fullName>
    </recommendedName>
</protein>
<comment type="subcellular location">
    <subcellularLocation>
        <location evidence="1">Membrane</location>
        <topology evidence="1">Multi-pass membrane protein</topology>
    </subcellularLocation>
</comment>
<evidence type="ECO:0000313" key="8">
    <source>
        <dbReference type="Proteomes" id="UP000178068"/>
    </source>
</evidence>
<evidence type="ECO:0000256" key="1">
    <source>
        <dbReference type="ARBA" id="ARBA00004141"/>
    </source>
</evidence>
<evidence type="ECO:0000313" key="7">
    <source>
        <dbReference type="EMBL" id="OGY29150.1"/>
    </source>
</evidence>
<keyword evidence="2 5" id="KW-0812">Transmembrane</keyword>
<feature type="transmembrane region" description="Helical" evidence="5">
    <location>
        <begin position="246"/>
        <end position="263"/>
    </location>
</feature>
<feature type="transmembrane region" description="Helical" evidence="5">
    <location>
        <begin position="16"/>
        <end position="34"/>
    </location>
</feature>
<dbReference type="InterPro" id="IPR036938">
    <property type="entry name" value="PAP2/HPO_sf"/>
</dbReference>
<dbReference type="PANTHER" id="PTHR31310">
    <property type="match status" value="1"/>
</dbReference>
<dbReference type="SMART" id="SM00014">
    <property type="entry name" value="acidPPc"/>
    <property type="match status" value="1"/>
</dbReference>
<feature type="transmembrane region" description="Helical" evidence="5">
    <location>
        <begin position="156"/>
        <end position="174"/>
    </location>
</feature>
<feature type="domain" description="Phosphatidic acid phosphatase type 2/haloperoxidase" evidence="6">
    <location>
        <begin position="159"/>
        <end position="286"/>
    </location>
</feature>
<keyword evidence="3 5" id="KW-1133">Transmembrane helix</keyword>